<accession>A0A4Y2CQD4</accession>
<name>A0A4Y2CQD4_ARAVE</name>
<dbReference type="AlphaFoldDB" id="A0A4Y2CQD4"/>
<reference evidence="1 2" key="1">
    <citation type="journal article" date="2019" name="Sci. Rep.">
        <title>Orb-weaving spider Araneus ventricosus genome elucidates the spidroin gene catalogue.</title>
        <authorList>
            <person name="Kono N."/>
            <person name="Nakamura H."/>
            <person name="Ohtoshi R."/>
            <person name="Moran D.A.P."/>
            <person name="Shinohara A."/>
            <person name="Yoshida Y."/>
            <person name="Fujiwara M."/>
            <person name="Mori M."/>
            <person name="Tomita M."/>
            <person name="Arakawa K."/>
        </authorList>
    </citation>
    <scope>NUCLEOTIDE SEQUENCE [LARGE SCALE GENOMIC DNA]</scope>
</reference>
<comment type="caution">
    <text evidence="1">The sequence shown here is derived from an EMBL/GenBank/DDBJ whole genome shotgun (WGS) entry which is preliminary data.</text>
</comment>
<dbReference type="EMBL" id="BGPR01000231">
    <property type="protein sequence ID" value="GBM06620.1"/>
    <property type="molecule type" value="Genomic_DNA"/>
</dbReference>
<evidence type="ECO:0000313" key="1">
    <source>
        <dbReference type="EMBL" id="GBM06620.1"/>
    </source>
</evidence>
<gene>
    <name evidence="1" type="ORF">AVEN_220053_1</name>
</gene>
<organism evidence="1 2">
    <name type="scientific">Araneus ventricosus</name>
    <name type="common">Orbweaver spider</name>
    <name type="synonym">Epeira ventricosa</name>
    <dbReference type="NCBI Taxonomy" id="182803"/>
    <lineage>
        <taxon>Eukaryota</taxon>
        <taxon>Metazoa</taxon>
        <taxon>Ecdysozoa</taxon>
        <taxon>Arthropoda</taxon>
        <taxon>Chelicerata</taxon>
        <taxon>Arachnida</taxon>
        <taxon>Araneae</taxon>
        <taxon>Araneomorphae</taxon>
        <taxon>Entelegynae</taxon>
        <taxon>Araneoidea</taxon>
        <taxon>Araneidae</taxon>
        <taxon>Araneus</taxon>
    </lineage>
</organism>
<sequence length="91" mass="10584">MALKHVAFCGPIANLAELKRRIAQRIHYISTDMLRPVVEHAISRFELVAENGGQYIEHFLSSSWWIGFQLKVPQLPKDLKVIVLFLDFFFQ</sequence>
<protein>
    <submittedName>
        <fullName evidence="1">Uncharacterized protein</fullName>
    </submittedName>
</protein>
<dbReference type="Proteomes" id="UP000499080">
    <property type="component" value="Unassembled WGS sequence"/>
</dbReference>
<evidence type="ECO:0000313" key="2">
    <source>
        <dbReference type="Proteomes" id="UP000499080"/>
    </source>
</evidence>
<proteinExistence type="predicted"/>
<keyword evidence="2" id="KW-1185">Reference proteome</keyword>